<reference evidence="1 2" key="1">
    <citation type="journal article" date="2022" name="Plant J.">
        <title>Chromosome-level genome of Camellia lanceoleosa provides a valuable resource for understanding genome evolution and self-incompatibility.</title>
        <authorList>
            <person name="Gong W."/>
            <person name="Xiao S."/>
            <person name="Wang L."/>
            <person name="Liao Z."/>
            <person name="Chang Y."/>
            <person name="Mo W."/>
            <person name="Hu G."/>
            <person name="Li W."/>
            <person name="Zhao G."/>
            <person name="Zhu H."/>
            <person name="Hu X."/>
            <person name="Ji K."/>
            <person name="Xiang X."/>
            <person name="Song Q."/>
            <person name="Yuan D."/>
            <person name="Jin S."/>
            <person name="Zhang L."/>
        </authorList>
    </citation>
    <scope>NUCLEOTIDE SEQUENCE [LARGE SCALE GENOMIC DNA]</scope>
    <source>
        <strain evidence="1">SQ_2022a</strain>
    </source>
</reference>
<protein>
    <submittedName>
        <fullName evidence="1">Uncharacterized protein</fullName>
    </submittedName>
</protein>
<organism evidence="1 2">
    <name type="scientific">Camellia lanceoleosa</name>
    <dbReference type="NCBI Taxonomy" id="1840588"/>
    <lineage>
        <taxon>Eukaryota</taxon>
        <taxon>Viridiplantae</taxon>
        <taxon>Streptophyta</taxon>
        <taxon>Embryophyta</taxon>
        <taxon>Tracheophyta</taxon>
        <taxon>Spermatophyta</taxon>
        <taxon>Magnoliopsida</taxon>
        <taxon>eudicotyledons</taxon>
        <taxon>Gunneridae</taxon>
        <taxon>Pentapetalae</taxon>
        <taxon>asterids</taxon>
        <taxon>Ericales</taxon>
        <taxon>Theaceae</taxon>
        <taxon>Camellia</taxon>
    </lineage>
</organism>
<accession>A0ACC0H6A1</accession>
<keyword evidence="2" id="KW-1185">Reference proteome</keyword>
<comment type="caution">
    <text evidence="1">The sequence shown here is derived from an EMBL/GenBank/DDBJ whole genome shotgun (WGS) entry which is preliminary data.</text>
</comment>
<gene>
    <name evidence="1" type="ORF">LOK49_LG07G01315</name>
</gene>
<evidence type="ECO:0000313" key="1">
    <source>
        <dbReference type="EMBL" id="KAI8008529.1"/>
    </source>
</evidence>
<sequence>MRFQYLVLKSSTHKFYDCQWSSDSECFRCLSFPPQFLFVELVLDQQRLLLVQVKPS</sequence>
<dbReference type="Proteomes" id="UP001060215">
    <property type="component" value="Chromosome 7"/>
</dbReference>
<proteinExistence type="predicted"/>
<name>A0ACC0H6A1_9ERIC</name>
<dbReference type="EMBL" id="CM045764">
    <property type="protein sequence ID" value="KAI8008529.1"/>
    <property type="molecule type" value="Genomic_DNA"/>
</dbReference>
<evidence type="ECO:0000313" key="2">
    <source>
        <dbReference type="Proteomes" id="UP001060215"/>
    </source>
</evidence>